<feature type="transmembrane region" description="Helical" evidence="11">
    <location>
        <begin position="587"/>
        <end position="607"/>
    </location>
</feature>
<comment type="function">
    <text evidence="9">Sterol O-acyltransferase that catalyzes the formation of stery esters.</text>
</comment>
<dbReference type="OrthoDB" id="10039049at2759"/>
<dbReference type="Pfam" id="PF03062">
    <property type="entry name" value="MBOAT"/>
    <property type="match status" value="1"/>
</dbReference>
<evidence type="ECO:0000256" key="1">
    <source>
        <dbReference type="ARBA" id="ARBA00004477"/>
    </source>
</evidence>
<evidence type="ECO:0000256" key="10">
    <source>
        <dbReference type="SAM" id="MobiDB-lite"/>
    </source>
</evidence>
<evidence type="ECO:0000313" key="13">
    <source>
        <dbReference type="Proteomes" id="UP000324767"/>
    </source>
</evidence>
<evidence type="ECO:0000256" key="3">
    <source>
        <dbReference type="ARBA" id="ARBA00022679"/>
    </source>
</evidence>
<evidence type="ECO:0000256" key="7">
    <source>
        <dbReference type="ARBA" id="ARBA00023136"/>
    </source>
</evidence>
<comment type="subcellular location">
    <subcellularLocation>
        <location evidence="1">Endoplasmic reticulum membrane</location>
        <topology evidence="1">Multi-pass membrane protein</topology>
    </subcellularLocation>
</comment>
<keyword evidence="4 11" id="KW-0812">Transmembrane</keyword>
<keyword evidence="7 11" id="KW-0472">Membrane</keyword>
<feature type="region of interest" description="Disordered" evidence="10">
    <location>
        <begin position="59"/>
        <end position="104"/>
    </location>
</feature>
<keyword evidence="5" id="KW-0256">Endoplasmic reticulum</keyword>
<feature type="compositionally biased region" description="Acidic residues" evidence="10">
    <location>
        <begin position="83"/>
        <end position="96"/>
    </location>
</feature>
<comment type="similarity">
    <text evidence="2">Belongs to the membrane-bound acyltransferase family. Sterol o-acyltransferase subfamily.</text>
</comment>
<comment type="caution">
    <text evidence="12">The sequence shown here is derived from an EMBL/GenBank/DDBJ whole genome shotgun (WGS) entry which is preliminary data.</text>
</comment>
<evidence type="ECO:0008006" key="14">
    <source>
        <dbReference type="Google" id="ProtNLM"/>
    </source>
</evidence>
<reference evidence="12 13" key="1">
    <citation type="submission" date="2019-09" db="EMBL/GenBank/DDBJ databases">
        <title>The hologenome of the rock-dwelling lichen Lasallia pustulata.</title>
        <authorList>
            <person name="Greshake Tzovaras B."/>
            <person name="Segers F."/>
            <person name="Bicker A."/>
            <person name="Dal Grande F."/>
            <person name="Otte J."/>
            <person name="Hankeln T."/>
            <person name="Schmitt I."/>
            <person name="Ebersberger I."/>
        </authorList>
    </citation>
    <scope>NUCLEOTIDE SEQUENCE [LARGE SCALE GENOMIC DNA]</scope>
    <source>
        <strain evidence="12">A1-1</strain>
    </source>
</reference>
<dbReference type="GO" id="GO:0034737">
    <property type="term" value="F:ergosterol O-acyltransferase activity"/>
    <property type="evidence" value="ECO:0007669"/>
    <property type="project" value="TreeGrafter"/>
</dbReference>
<dbReference type="GO" id="GO:0008204">
    <property type="term" value="P:ergosterol metabolic process"/>
    <property type="evidence" value="ECO:0007669"/>
    <property type="project" value="TreeGrafter"/>
</dbReference>
<feature type="transmembrane region" description="Helical" evidence="11">
    <location>
        <begin position="721"/>
        <end position="744"/>
    </location>
</feature>
<gene>
    <name evidence="12" type="ORF">FRX48_03119</name>
</gene>
<dbReference type="GO" id="GO:0005789">
    <property type="term" value="C:endoplasmic reticulum membrane"/>
    <property type="evidence" value="ECO:0007669"/>
    <property type="project" value="UniProtKB-SubCell"/>
</dbReference>
<sequence length="745" mass="83828">MTLKKQASASNIHSSIDAGLHLAAPALARPPVLDGTSASSDESIHLVAQLRQDGFAHLRPAKPEARANDAKRTAPMSRLATSDGDDDEDDGDDGDNADNAGDADTAARLRAASASSDENYDALEIDPATVVRGGKGGGFDAAATLSNPLRLSPVSAAENADILEPSTLAAKANATSLHERRNGISVKLEKTGTKGRYILKAADEPELKAFLRVWTQREADGLDMKRRSKFSDLVFTRQFTAFDRQNPTSASSPFHGFFTLFWLGTFLLLVKIAARNWKFHGSIFGPNEIMRMMFHEDVLVLGLTDGVMCASTTFCLVLQKAILAGYISWNKHGWIIQNIWQTVYLGATIGWTIRRSWPWSHTVFLVLHCIVMLMKQHSYAFYNGHLSEMYRQQKALTLQLKQLDELSLVSPPLPTSPSSSALASSYFDIQGLDMIHKRRRSTHSRTRNVMRIDESDIASVAATIESGEALDQDQVESFKRILQWGIDILDAELKGKCSDTTNYYPRNLNLGNFADYIPLPTVVYELEYPRQDHISWPYVFEKTAATFGVIGVMIVVSQAFIYPVVITMLEMKEQGMPISQRLREFPWILSDLLFPFMLEYLLVWYVIWECVLNVLAEVTRFADRGFYADWWNSTSWDSFARDWNRPVHNFLLRHVYHSSISAFHISRSLATLITFLLSAFVHELVMWCIFKKLRGYLLVMQMLQLPLVMLSRTSLLKGRNLLGNIIFWVGIFTAPSLLCSLYLII</sequence>
<feature type="transmembrane region" description="Helical" evidence="11">
    <location>
        <begin position="669"/>
        <end position="689"/>
    </location>
</feature>
<keyword evidence="3" id="KW-0808">Transferase</keyword>
<organism evidence="12 13">
    <name type="scientific">Lasallia pustulata</name>
    <dbReference type="NCBI Taxonomy" id="136370"/>
    <lineage>
        <taxon>Eukaryota</taxon>
        <taxon>Fungi</taxon>
        <taxon>Dikarya</taxon>
        <taxon>Ascomycota</taxon>
        <taxon>Pezizomycotina</taxon>
        <taxon>Lecanoromycetes</taxon>
        <taxon>OSLEUM clade</taxon>
        <taxon>Umbilicariomycetidae</taxon>
        <taxon>Umbilicariales</taxon>
        <taxon>Umbilicariaceae</taxon>
        <taxon>Lasallia</taxon>
    </lineage>
</organism>
<dbReference type="PANTHER" id="PTHR10408">
    <property type="entry name" value="STEROL O-ACYLTRANSFERASE"/>
    <property type="match status" value="1"/>
</dbReference>
<dbReference type="InterPro" id="IPR014371">
    <property type="entry name" value="Oat_ACAT_DAG_ARE"/>
</dbReference>
<feature type="compositionally biased region" description="Basic and acidic residues" evidence="10">
    <location>
        <begin position="61"/>
        <end position="72"/>
    </location>
</feature>
<keyword evidence="8" id="KW-0012">Acyltransferase</keyword>
<evidence type="ECO:0000256" key="6">
    <source>
        <dbReference type="ARBA" id="ARBA00022989"/>
    </source>
</evidence>
<keyword evidence="6 11" id="KW-1133">Transmembrane helix</keyword>
<protein>
    <recommendedName>
        <fullName evidence="14">O-acyltransferase</fullName>
    </recommendedName>
</protein>
<evidence type="ECO:0000256" key="11">
    <source>
        <dbReference type="SAM" id="Phobius"/>
    </source>
</evidence>
<dbReference type="InterPro" id="IPR004299">
    <property type="entry name" value="MBOAT_fam"/>
</dbReference>
<dbReference type="EMBL" id="VXIT01000004">
    <property type="protein sequence ID" value="KAA6413373.1"/>
    <property type="molecule type" value="Genomic_DNA"/>
</dbReference>
<evidence type="ECO:0000313" key="12">
    <source>
        <dbReference type="EMBL" id="KAA6413373.1"/>
    </source>
</evidence>
<evidence type="ECO:0000256" key="5">
    <source>
        <dbReference type="ARBA" id="ARBA00022824"/>
    </source>
</evidence>
<accession>A0A5M8PXG4</accession>
<dbReference type="Proteomes" id="UP000324767">
    <property type="component" value="Unassembled WGS sequence"/>
</dbReference>
<evidence type="ECO:0000256" key="4">
    <source>
        <dbReference type="ARBA" id="ARBA00022692"/>
    </source>
</evidence>
<feature type="transmembrane region" description="Helical" evidence="11">
    <location>
        <begin position="544"/>
        <end position="566"/>
    </location>
</feature>
<proteinExistence type="inferred from homology"/>
<evidence type="ECO:0000256" key="9">
    <source>
        <dbReference type="ARBA" id="ARBA00023568"/>
    </source>
</evidence>
<name>A0A5M8PXG4_9LECA</name>
<dbReference type="PANTHER" id="PTHR10408:SF23">
    <property type="entry name" value="STEROL O-ACYLTRANSFERASE 1-RELATED"/>
    <property type="match status" value="1"/>
</dbReference>
<evidence type="ECO:0000256" key="2">
    <source>
        <dbReference type="ARBA" id="ARBA00009010"/>
    </source>
</evidence>
<evidence type="ECO:0000256" key="8">
    <source>
        <dbReference type="ARBA" id="ARBA00023315"/>
    </source>
</evidence>
<dbReference type="AlphaFoldDB" id="A0A5M8PXG4"/>